<evidence type="ECO:0000313" key="4">
    <source>
        <dbReference type="Proteomes" id="UP000178880"/>
    </source>
</evidence>
<reference evidence="3 4" key="1">
    <citation type="journal article" date="2016" name="Nat. Commun.">
        <title>Thousands of microbial genomes shed light on interconnected biogeochemical processes in an aquifer system.</title>
        <authorList>
            <person name="Anantharaman K."/>
            <person name="Brown C.T."/>
            <person name="Hug L.A."/>
            <person name="Sharon I."/>
            <person name="Castelle C.J."/>
            <person name="Probst A.J."/>
            <person name="Thomas B.C."/>
            <person name="Singh A."/>
            <person name="Wilkins M.J."/>
            <person name="Karaoz U."/>
            <person name="Brodie E.L."/>
            <person name="Williams K.H."/>
            <person name="Hubbard S.S."/>
            <person name="Banfield J.F."/>
        </authorList>
    </citation>
    <scope>NUCLEOTIDE SEQUENCE [LARGE SCALE GENOMIC DNA]</scope>
</reference>
<accession>A0A1G2CC82</accession>
<feature type="region of interest" description="Disordered" evidence="1">
    <location>
        <begin position="1"/>
        <end position="31"/>
    </location>
</feature>
<evidence type="ECO:0000313" key="3">
    <source>
        <dbReference type="EMBL" id="OGY98988.1"/>
    </source>
</evidence>
<organism evidence="3 4">
    <name type="scientific">Candidatus Liptonbacteria bacterium RIFCSPLOWO2_01_FULL_52_25</name>
    <dbReference type="NCBI Taxonomy" id="1798650"/>
    <lineage>
        <taxon>Bacteria</taxon>
        <taxon>Candidatus Liptoniibacteriota</taxon>
    </lineage>
</organism>
<proteinExistence type="predicted"/>
<keyword evidence="2" id="KW-1133">Transmembrane helix</keyword>
<protein>
    <submittedName>
        <fullName evidence="3">Uncharacterized protein</fullName>
    </submittedName>
</protein>
<gene>
    <name evidence="3" type="ORF">A2945_04050</name>
</gene>
<keyword evidence="2" id="KW-0812">Transmembrane</keyword>
<evidence type="ECO:0000256" key="1">
    <source>
        <dbReference type="SAM" id="MobiDB-lite"/>
    </source>
</evidence>
<evidence type="ECO:0000256" key="2">
    <source>
        <dbReference type="SAM" id="Phobius"/>
    </source>
</evidence>
<dbReference type="AlphaFoldDB" id="A0A1G2CC82"/>
<keyword evidence="2" id="KW-0472">Membrane</keyword>
<comment type="caution">
    <text evidence="3">The sequence shown here is derived from an EMBL/GenBank/DDBJ whole genome shotgun (WGS) entry which is preliminary data.</text>
</comment>
<name>A0A1G2CC82_9BACT</name>
<feature type="transmembrane region" description="Helical" evidence="2">
    <location>
        <begin position="38"/>
        <end position="57"/>
    </location>
</feature>
<dbReference type="Proteomes" id="UP000178880">
    <property type="component" value="Unassembled WGS sequence"/>
</dbReference>
<dbReference type="EMBL" id="MHLA01000025">
    <property type="protein sequence ID" value="OGY98988.1"/>
    <property type="molecule type" value="Genomic_DNA"/>
</dbReference>
<dbReference type="STRING" id="1798650.A2945_04050"/>
<sequence length="200" mass="22087">MPHRRHIQHRHTKHLTHHNHTHHNHTHKKTMHGNDKKFIIMSMVVVGAGLVLGLTWAPRQAGQFGMPNIKFEKFVPPPVYFVEGAPLPEGFPADLILEKGAPISVAVVSPDGASTQNLSTSTRNMMRQQTVRWNSGMSVDALAAAYDSYFSKNGWTVDNKSESPDGKSLGMRAARDTASVTVSLSSRPQGTLVTVEYKIK</sequence>